<dbReference type="CDD" id="cd06124">
    <property type="entry name" value="cupin_NimR-like_N"/>
    <property type="match status" value="1"/>
</dbReference>
<keyword evidence="7" id="KW-1185">Reference proteome</keyword>
<dbReference type="InterPro" id="IPR018060">
    <property type="entry name" value="HTH_AraC"/>
</dbReference>
<name>A0A1H9DP86_9GAMM</name>
<dbReference type="PANTHER" id="PTHR11019">
    <property type="entry name" value="HTH-TYPE TRANSCRIPTIONAL REGULATOR NIMR"/>
    <property type="match status" value="1"/>
</dbReference>
<evidence type="ECO:0000256" key="4">
    <source>
        <dbReference type="ARBA" id="ARBA00023163"/>
    </source>
</evidence>
<dbReference type="STRING" id="988801.SAMN05216522_101357"/>
<keyword evidence="3 6" id="KW-0238">DNA-binding</keyword>
<dbReference type="GO" id="GO:0043565">
    <property type="term" value="F:sequence-specific DNA binding"/>
    <property type="evidence" value="ECO:0007669"/>
    <property type="project" value="InterPro"/>
</dbReference>
<dbReference type="Pfam" id="PF12833">
    <property type="entry name" value="HTH_18"/>
    <property type="match status" value="1"/>
</dbReference>
<evidence type="ECO:0000259" key="5">
    <source>
        <dbReference type="PROSITE" id="PS01124"/>
    </source>
</evidence>
<sequence length="256" mass="28958">MPQGFDPDRHLDKVGAFRVNAADSFPELPFHQHRKGQLILPLRGTLTCQVEDGIWMAPTGQAIWIPSQVIHSNQVSQHAEFCFVFIEPHSADMPKECCTLRISPLIRELIFRLASLPLDQYQTPKTQRLITVLLDQLVEQPIGKLQLPMSSHPKIRLLVEAIQQPGQAKHPAAYWAKKLALSERSLARLMISETGLSFRPWRQQLPLILAINRLVEGERVEIIAHELGNESVTAFITMFKKALGITPGQYRQGFHA</sequence>
<dbReference type="PROSITE" id="PS01124">
    <property type="entry name" value="HTH_ARAC_FAMILY_2"/>
    <property type="match status" value="1"/>
</dbReference>
<organism evidence="6 7">
    <name type="scientific">Rosenbergiella nectarea</name>
    <dbReference type="NCBI Taxonomy" id="988801"/>
    <lineage>
        <taxon>Bacteria</taxon>
        <taxon>Pseudomonadati</taxon>
        <taxon>Pseudomonadota</taxon>
        <taxon>Gammaproteobacteria</taxon>
        <taxon>Enterobacterales</taxon>
        <taxon>Erwiniaceae</taxon>
        <taxon>Rosenbergiella</taxon>
    </lineage>
</organism>
<dbReference type="Proteomes" id="UP000242515">
    <property type="component" value="Unassembled WGS sequence"/>
</dbReference>
<reference evidence="7" key="1">
    <citation type="submission" date="2016-10" db="EMBL/GenBank/DDBJ databases">
        <authorList>
            <person name="Varghese N."/>
            <person name="Submissions S."/>
        </authorList>
    </citation>
    <scope>NUCLEOTIDE SEQUENCE [LARGE SCALE GENOMIC DNA]</scope>
    <source>
        <strain evidence="7">8N4</strain>
    </source>
</reference>
<dbReference type="InterPro" id="IPR003313">
    <property type="entry name" value="AraC-bd"/>
</dbReference>
<keyword evidence="2" id="KW-0805">Transcription regulation</keyword>
<keyword evidence="1" id="KW-0678">Repressor</keyword>
<dbReference type="InterPro" id="IPR014710">
    <property type="entry name" value="RmlC-like_jellyroll"/>
</dbReference>
<gene>
    <name evidence="6" type="ORF">SAMN05216522_101357</name>
</gene>
<accession>A0A1H9DP86</accession>
<dbReference type="AlphaFoldDB" id="A0A1H9DP86"/>
<feature type="domain" description="HTH araC/xylS-type" evidence="5">
    <location>
        <begin position="176"/>
        <end position="253"/>
    </location>
</feature>
<dbReference type="SUPFAM" id="SSF46689">
    <property type="entry name" value="Homeodomain-like"/>
    <property type="match status" value="1"/>
</dbReference>
<dbReference type="InterPro" id="IPR009057">
    <property type="entry name" value="Homeodomain-like_sf"/>
</dbReference>
<dbReference type="SMART" id="SM00342">
    <property type="entry name" value="HTH_ARAC"/>
    <property type="match status" value="1"/>
</dbReference>
<evidence type="ECO:0000313" key="7">
    <source>
        <dbReference type="Proteomes" id="UP000242515"/>
    </source>
</evidence>
<dbReference type="Pfam" id="PF02311">
    <property type="entry name" value="AraC_binding"/>
    <property type="match status" value="1"/>
</dbReference>
<dbReference type="EMBL" id="FOGC01000001">
    <property type="protein sequence ID" value="SEQ15221.1"/>
    <property type="molecule type" value="Genomic_DNA"/>
</dbReference>
<proteinExistence type="predicted"/>
<dbReference type="FunFam" id="1.10.10.60:FF:000132">
    <property type="entry name" value="AraC family transcriptional regulator"/>
    <property type="match status" value="1"/>
</dbReference>
<dbReference type="GO" id="GO:0003700">
    <property type="term" value="F:DNA-binding transcription factor activity"/>
    <property type="evidence" value="ECO:0007669"/>
    <property type="project" value="InterPro"/>
</dbReference>
<evidence type="ECO:0000256" key="1">
    <source>
        <dbReference type="ARBA" id="ARBA00022491"/>
    </source>
</evidence>
<dbReference type="InterPro" id="IPR011051">
    <property type="entry name" value="RmlC_Cupin_sf"/>
</dbReference>
<dbReference type="Gene3D" id="1.10.10.60">
    <property type="entry name" value="Homeodomain-like"/>
    <property type="match status" value="1"/>
</dbReference>
<evidence type="ECO:0000256" key="3">
    <source>
        <dbReference type="ARBA" id="ARBA00023125"/>
    </source>
</evidence>
<evidence type="ECO:0000313" key="6">
    <source>
        <dbReference type="EMBL" id="SEQ15221.1"/>
    </source>
</evidence>
<evidence type="ECO:0000256" key="2">
    <source>
        <dbReference type="ARBA" id="ARBA00023015"/>
    </source>
</evidence>
<dbReference type="SUPFAM" id="SSF51182">
    <property type="entry name" value="RmlC-like cupins"/>
    <property type="match status" value="1"/>
</dbReference>
<keyword evidence="4" id="KW-0804">Transcription</keyword>
<dbReference type="PANTHER" id="PTHR11019:SF199">
    <property type="entry name" value="HTH-TYPE TRANSCRIPTIONAL REGULATOR NIMR"/>
    <property type="match status" value="1"/>
</dbReference>
<dbReference type="Gene3D" id="2.60.120.10">
    <property type="entry name" value="Jelly Rolls"/>
    <property type="match status" value="1"/>
</dbReference>
<protein>
    <submittedName>
        <fullName evidence="6">AraC-type DNA-binding protein</fullName>
    </submittedName>
</protein>